<keyword evidence="2" id="KW-0732">Signal</keyword>
<feature type="region of interest" description="Disordered" evidence="1">
    <location>
        <begin position="419"/>
        <end position="566"/>
    </location>
</feature>
<feature type="compositionally biased region" description="Low complexity" evidence="1">
    <location>
        <begin position="313"/>
        <end position="322"/>
    </location>
</feature>
<keyword evidence="4" id="KW-1185">Reference proteome</keyword>
<feature type="compositionally biased region" description="Pro residues" evidence="1">
    <location>
        <begin position="146"/>
        <end position="157"/>
    </location>
</feature>
<feature type="compositionally biased region" description="Basic and acidic residues" evidence="1">
    <location>
        <begin position="643"/>
        <end position="653"/>
    </location>
</feature>
<feature type="compositionally biased region" description="Low complexity" evidence="1">
    <location>
        <begin position="518"/>
        <end position="531"/>
    </location>
</feature>
<feature type="compositionally biased region" description="Low complexity" evidence="1">
    <location>
        <begin position="158"/>
        <end position="171"/>
    </location>
</feature>
<sequence>MGLLSVFTKTQYRPLVALLCWRLWASAVSGRAREDPRGPAGGAEQAGGAGGQVGPGPAHGARRGAPLQRPAALERPAPPQPREAPGLPPGGGSFGFATRQRESFHFVVTFITFMLWSLWLVHEEPVEPDGRPPPSDEAGDPDAIDSPPPPPSRPPALPLAGCGAPAPGGAPSRCDGPGAPPAEHGVPPSQEGLLRSAWAAGSGRTTNCGKRQPLPQHGFKPAGDVWARSPPFAPAEKEPRGAAGPADELDASGAGPAGAHVRCLEALMVARSRSQRLACDFRPMECDSWTASAVNPHSEAVWSEAAGAMGDAAASHGAGASESHCETAQGSIGAGDGRAARGAEPQSHHGRAGPGSGQAAVERPRRAEASRLGAAGGGGGPPRKRKRLVPSGLRGWACGPRAARAPAQGELPEGLAAQEGACRQRAPSPARHAARAPAQGELPEGLAAQEGACGQRAPSPARHAARAPAQGELPEGLDAQEGACGQRAPSPARHAARAPAQGELPEGLAAQEGACGQRAPSPARHAARAPAQGELPEGLAAQEGACGQRAPSPARHAARAPAQGGLPGGLAALGYSALIRRASDRRTYVSYPTGRGRRVSISWSRAGGEEEAFRVAQRLLEKLRQGASQLDAMEFKEALLAEHRGPGAAEQRRAPKHRRLPRGSSEAEARARDVLAACESAPGRRVTDADVLAVLRVWSFRQNTARVNVLPQGELRVRSEMLGVLLTRMYARCGVAAATRDFPAVTRLLCHYVRDNPPEGLAESEHFPFTTICVNKGFAAARHRDNNNVGISIVRALGDFQGGRLLYWPQDPGARDCPDVADLNPEAAVTMDVGSKFCFVDGRKAHEVEPFMGERYATSLVYFTITKRHLLQGIRPDRGFAPNLAFRFPTQASRRIVESACSAAPPRAERRSPAATIATGWQAPCGGFLHRGQRCA</sequence>
<feature type="compositionally biased region" description="Low complexity" evidence="1">
    <location>
        <begin position="549"/>
        <end position="566"/>
    </location>
</feature>
<feature type="chain" id="PRO_5045081130" description="Fe2OG dioxygenase domain-containing protein" evidence="2">
    <location>
        <begin position="31"/>
        <end position="936"/>
    </location>
</feature>
<feature type="compositionally biased region" description="Gly residues" evidence="1">
    <location>
        <begin position="39"/>
        <end position="54"/>
    </location>
</feature>
<feature type="compositionally biased region" description="Low complexity" evidence="1">
    <location>
        <begin position="456"/>
        <end position="469"/>
    </location>
</feature>
<feature type="region of interest" description="Disordered" evidence="1">
    <location>
        <begin position="643"/>
        <end position="667"/>
    </location>
</feature>
<comment type="caution">
    <text evidence="3">The sequence shown here is derived from an EMBL/GenBank/DDBJ whole genome shotgun (WGS) entry which is preliminary data.</text>
</comment>
<protein>
    <recommendedName>
        <fullName evidence="5">Fe2OG dioxygenase domain-containing protein</fullName>
    </recommendedName>
</protein>
<feature type="signal peptide" evidence="2">
    <location>
        <begin position="1"/>
        <end position="30"/>
    </location>
</feature>
<evidence type="ECO:0000256" key="2">
    <source>
        <dbReference type="SAM" id="SignalP"/>
    </source>
</evidence>
<organism evidence="3 4">
    <name type="scientific">Prorocentrum cordatum</name>
    <dbReference type="NCBI Taxonomy" id="2364126"/>
    <lineage>
        <taxon>Eukaryota</taxon>
        <taxon>Sar</taxon>
        <taxon>Alveolata</taxon>
        <taxon>Dinophyceae</taxon>
        <taxon>Prorocentrales</taxon>
        <taxon>Prorocentraceae</taxon>
        <taxon>Prorocentrum</taxon>
    </lineage>
</organism>
<evidence type="ECO:0000256" key="1">
    <source>
        <dbReference type="SAM" id="MobiDB-lite"/>
    </source>
</evidence>
<feature type="region of interest" description="Disordered" evidence="1">
    <location>
        <begin position="313"/>
        <end position="366"/>
    </location>
</feature>
<feature type="compositionally biased region" description="Low complexity" evidence="1">
    <location>
        <begin position="487"/>
        <end position="500"/>
    </location>
</feature>
<evidence type="ECO:0000313" key="4">
    <source>
        <dbReference type="Proteomes" id="UP001189429"/>
    </source>
</evidence>
<gene>
    <name evidence="3" type="ORF">PCOR1329_LOCUS26307</name>
</gene>
<feature type="region of interest" description="Disordered" evidence="1">
    <location>
        <begin position="126"/>
        <end position="255"/>
    </location>
</feature>
<feature type="compositionally biased region" description="Pro residues" evidence="1">
    <location>
        <begin position="76"/>
        <end position="88"/>
    </location>
</feature>
<dbReference type="Proteomes" id="UP001189429">
    <property type="component" value="Unassembled WGS sequence"/>
</dbReference>
<feature type="region of interest" description="Disordered" evidence="1">
    <location>
        <begin position="32"/>
        <end position="95"/>
    </location>
</feature>
<proteinExistence type="predicted"/>
<feature type="compositionally biased region" description="Low complexity" evidence="1">
    <location>
        <begin position="55"/>
        <end position="75"/>
    </location>
</feature>
<evidence type="ECO:0008006" key="5">
    <source>
        <dbReference type="Google" id="ProtNLM"/>
    </source>
</evidence>
<evidence type="ECO:0000313" key="3">
    <source>
        <dbReference type="EMBL" id="CAK0826479.1"/>
    </source>
</evidence>
<dbReference type="EMBL" id="CAUYUJ010009335">
    <property type="protein sequence ID" value="CAK0826479.1"/>
    <property type="molecule type" value="Genomic_DNA"/>
</dbReference>
<feature type="compositionally biased region" description="Low complexity" evidence="1">
    <location>
        <begin position="425"/>
        <end position="438"/>
    </location>
</feature>
<accession>A0ABN9S3Y6</accession>
<name>A0ABN9S3Y6_9DINO</name>
<reference evidence="3" key="1">
    <citation type="submission" date="2023-10" db="EMBL/GenBank/DDBJ databases">
        <authorList>
            <person name="Chen Y."/>
            <person name="Shah S."/>
            <person name="Dougan E. K."/>
            <person name="Thang M."/>
            <person name="Chan C."/>
        </authorList>
    </citation>
    <scope>NUCLEOTIDE SEQUENCE [LARGE SCALE GENOMIC DNA]</scope>
</reference>